<dbReference type="EMBL" id="JANRMS010001447">
    <property type="protein sequence ID" value="KAJ3528171.1"/>
    <property type="molecule type" value="Genomic_DNA"/>
</dbReference>
<proteinExistence type="predicted"/>
<comment type="caution">
    <text evidence="1">The sequence shown here is derived from an EMBL/GenBank/DDBJ whole genome shotgun (WGS) entry which is preliminary data.</text>
</comment>
<sequence length="290" mass="31888">MSSALKKIAVVGASGRLGTFILKALQDSKAGFDVTAITRKNSTATFDANTKVVKVTDGYPDEEMVETFRGYDAVVLAIGFASEHRHGRLGQGEHQGWRQTIDPIRLWRTQQRAYLKTLEQPGWSWTDVSCGVFLDFCIQVNFFGVDPQNKTAEIWDDGNARFTATTRESIGLAVAGVLSKPEETKNRTVYVSSAELSLSDLLAAEQKVVGKDGWTFTNINTDEEIKKQQQIVATATERMAQLMATGRLGLASVMKPEYGANLKARGLLENDLLGVPQESLDDIVKRVLAK</sequence>
<dbReference type="Proteomes" id="UP001148629">
    <property type="component" value="Unassembled WGS sequence"/>
</dbReference>
<reference evidence="1" key="1">
    <citation type="submission" date="2022-08" db="EMBL/GenBank/DDBJ databases">
        <title>Genome Sequence of Fusarium decemcellulare.</title>
        <authorList>
            <person name="Buettner E."/>
        </authorList>
    </citation>
    <scope>NUCLEOTIDE SEQUENCE</scope>
    <source>
        <strain evidence="1">Babe19</strain>
    </source>
</reference>
<accession>A0ACC1RYS4</accession>
<evidence type="ECO:0000313" key="1">
    <source>
        <dbReference type="EMBL" id="KAJ3528171.1"/>
    </source>
</evidence>
<evidence type="ECO:0000313" key="2">
    <source>
        <dbReference type="Proteomes" id="UP001148629"/>
    </source>
</evidence>
<gene>
    <name evidence="1" type="ORF">NM208_g10331</name>
</gene>
<keyword evidence="2" id="KW-1185">Reference proteome</keyword>
<protein>
    <submittedName>
        <fullName evidence="1">Uncharacterized protein</fullName>
    </submittedName>
</protein>
<organism evidence="1 2">
    <name type="scientific">Fusarium decemcellulare</name>
    <dbReference type="NCBI Taxonomy" id="57161"/>
    <lineage>
        <taxon>Eukaryota</taxon>
        <taxon>Fungi</taxon>
        <taxon>Dikarya</taxon>
        <taxon>Ascomycota</taxon>
        <taxon>Pezizomycotina</taxon>
        <taxon>Sordariomycetes</taxon>
        <taxon>Hypocreomycetidae</taxon>
        <taxon>Hypocreales</taxon>
        <taxon>Nectriaceae</taxon>
        <taxon>Fusarium</taxon>
        <taxon>Fusarium decemcellulare species complex</taxon>
    </lineage>
</organism>
<name>A0ACC1RYS4_9HYPO</name>